<keyword evidence="5" id="KW-0378">Hydrolase</keyword>
<protein>
    <recommendedName>
        <fullName evidence="4">ADP-ribose 1''-phosphate phosphatase</fullName>
        <ecNumber evidence="3">3.1.3.84</ecNumber>
    </recommendedName>
</protein>
<dbReference type="InterPro" id="IPR043472">
    <property type="entry name" value="Macro_dom-like"/>
</dbReference>
<dbReference type="AlphaFoldDB" id="A0AA39X3U4"/>
<evidence type="ECO:0000256" key="2">
    <source>
        <dbReference type="ARBA" id="ARBA00006575"/>
    </source>
</evidence>
<dbReference type="EC" id="3.1.3.84" evidence="3"/>
<accession>A0AA39X3U4</accession>
<comment type="function">
    <text evidence="1">Highly specific phosphatase involved in the metabolism of ADP-ribose 1''-phosphate (Appr1p) which is produced as a consequence of tRNA splicing.</text>
</comment>
<dbReference type="Gene3D" id="3.40.220.10">
    <property type="entry name" value="Leucine Aminopeptidase, subunit E, domain 1"/>
    <property type="match status" value="1"/>
</dbReference>
<comment type="catalytic activity">
    <reaction evidence="6">
        <text>ADP-alpha-D-ribose 1''-phosphate + H2O = ADP-D-ribose + phosphate</text>
        <dbReference type="Rhea" id="RHEA:25029"/>
        <dbReference type="ChEBI" id="CHEBI:15377"/>
        <dbReference type="ChEBI" id="CHEBI:43474"/>
        <dbReference type="ChEBI" id="CHEBI:57967"/>
        <dbReference type="ChEBI" id="CHEBI:58753"/>
        <dbReference type="EC" id="3.1.3.84"/>
    </reaction>
</comment>
<evidence type="ECO:0000256" key="5">
    <source>
        <dbReference type="ARBA" id="ARBA00022912"/>
    </source>
</evidence>
<evidence type="ECO:0000313" key="8">
    <source>
        <dbReference type="EMBL" id="KAK0626784.1"/>
    </source>
</evidence>
<evidence type="ECO:0000256" key="4">
    <source>
        <dbReference type="ARBA" id="ARBA00019744"/>
    </source>
</evidence>
<dbReference type="PANTHER" id="PTHR12521">
    <property type="entry name" value="PROTEIN C6ORF130"/>
    <property type="match status" value="1"/>
</dbReference>
<dbReference type="SUPFAM" id="SSF52949">
    <property type="entry name" value="Macro domain-like"/>
    <property type="match status" value="1"/>
</dbReference>
<dbReference type="PANTHER" id="PTHR12521:SF0">
    <property type="entry name" value="ADP-RIBOSE GLYCOHYDROLASE OARD1"/>
    <property type="match status" value="1"/>
</dbReference>
<sequence>METQHGNNLHVIEKVGDIFDAPRRSVLIHACNAVGSWGGGIALAFRERYPDAYRIYNTHCKRSLPHRLVGTALLIAPRGGTRREHYVGCLFTSKRFGRNKDSPSDILAATEPAMLDLIQQILSEMAGEEVGELRICHINSGLFAVPWTRSKILIENLQVGEEDIPEGVTFSREIVAYAPE</sequence>
<dbReference type="InterPro" id="IPR002589">
    <property type="entry name" value="Macro_dom"/>
</dbReference>
<dbReference type="GO" id="GO:0140291">
    <property type="term" value="P:peptidyl-glutamate ADP-deribosylation"/>
    <property type="evidence" value="ECO:0007669"/>
    <property type="project" value="TreeGrafter"/>
</dbReference>
<comment type="caution">
    <text evidence="8">The sequence shown here is derived from an EMBL/GenBank/DDBJ whole genome shotgun (WGS) entry which is preliminary data.</text>
</comment>
<proteinExistence type="inferred from homology"/>
<dbReference type="SMART" id="SM00506">
    <property type="entry name" value="A1pp"/>
    <property type="match status" value="1"/>
</dbReference>
<dbReference type="Pfam" id="PF01661">
    <property type="entry name" value="Macro"/>
    <property type="match status" value="1"/>
</dbReference>
<evidence type="ECO:0000256" key="6">
    <source>
        <dbReference type="ARBA" id="ARBA00034427"/>
    </source>
</evidence>
<name>A0AA39X3U4_9PEZI</name>
<evidence type="ECO:0000256" key="3">
    <source>
        <dbReference type="ARBA" id="ARBA00012983"/>
    </source>
</evidence>
<keyword evidence="5" id="KW-0904">Protein phosphatase</keyword>
<gene>
    <name evidence="8" type="ORF">B0T14DRAFT_421601</name>
</gene>
<feature type="domain" description="Macro" evidence="7">
    <location>
        <begin position="10"/>
        <end position="154"/>
    </location>
</feature>
<evidence type="ECO:0000256" key="1">
    <source>
        <dbReference type="ARBA" id="ARBA00002432"/>
    </source>
</evidence>
<dbReference type="EMBL" id="JAULSU010000002">
    <property type="protein sequence ID" value="KAK0626784.1"/>
    <property type="molecule type" value="Genomic_DNA"/>
</dbReference>
<keyword evidence="9" id="KW-1185">Reference proteome</keyword>
<evidence type="ECO:0000313" key="9">
    <source>
        <dbReference type="Proteomes" id="UP001175000"/>
    </source>
</evidence>
<dbReference type="InterPro" id="IPR050892">
    <property type="entry name" value="ADP-ribose_metab_enzymes"/>
</dbReference>
<dbReference type="GO" id="GO:0004721">
    <property type="term" value="F:phosphoprotein phosphatase activity"/>
    <property type="evidence" value="ECO:0007669"/>
    <property type="project" value="UniProtKB-KW"/>
</dbReference>
<reference evidence="8" key="1">
    <citation type="submission" date="2023-06" db="EMBL/GenBank/DDBJ databases">
        <title>Genome-scale phylogeny and comparative genomics of the fungal order Sordariales.</title>
        <authorList>
            <consortium name="Lawrence Berkeley National Laboratory"/>
            <person name="Hensen N."/>
            <person name="Bonometti L."/>
            <person name="Westerberg I."/>
            <person name="Brannstrom I.O."/>
            <person name="Guillou S."/>
            <person name="Cros-Aarteil S."/>
            <person name="Calhoun S."/>
            <person name="Haridas S."/>
            <person name="Kuo A."/>
            <person name="Mondo S."/>
            <person name="Pangilinan J."/>
            <person name="Riley R."/>
            <person name="Labutti K."/>
            <person name="Andreopoulos B."/>
            <person name="Lipzen A."/>
            <person name="Chen C."/>
            <person name="Yanf M."/>
            <person name="Daum C."/>
            <person name="Ng V."/>
            <person name="Clum A."/>
            <person name="Steindorff A."/>
            <person name="Ohm R."/>
            <person name="Martin F."/>
            <person name="Silar P."/>
            <person name="Natvig D."/>
            <person name="Lalanne C."/>
            <person name="Gautier V."/>
            <person name="Ament-Velasquez S.L."/>
            <person name="Kruys A."/>
            <person name="Hutchinson M.I."/>
            <person name="Powell A.J."/>
            <person name="Barry K."/>
            <person name="Miller A.N."/>
            <person name="Grigoriev I.V."/>
            <person name="Debuchy R."/>
            <person name="Gladieux P."/>
            <person name="Thoren M.H."/>
            <person name="Johannesson H."/>
        </authorList>
    </citation>
    <scope>NUCLEOTIDE SEQUENCE</scope>
    <source>
        <strain evidence="8">CBS 606.72</strain>
    </source>
</reference>
<dbReference type="CDD" id="cd02901">
    <property type="entry name" value="Macro_Poa1p-like"/>
    <property type="match status" value="1"/>
</dbReference>
<evidence type="ECO:0000259" key="7">
    <source>
        <dbReference type="SMART" id="SM00506"/>
    </source>
</evidence>
<dbReference type="Proteomes" id="UP001175000">
    <property type="component" value="Unassembled WGS sequence"/>
</dbReference>
<comment type="similarity">
    <text evidence="2">Belongs to the POA1 family.</text>
</comment>
<organism evidence="8 9">
    <name type="scientific">Immersiella caudata</name>
    <dbReference type="NCBI Taxonomy" id="314043"/>
    <lineage>
        <taxon>Eukaryota</taxon>
        <taxon>Fungi</taxon>
        <taxon>Dikarya</taxon>
        <taxon>Ascomycota</taxon>
        <taxon>Pezizomycotina</taxon>
        <taxon>Sordariomycetes</taxon>
        <taxon>Sordariomycetidae</taxon>
        <taxon>Sordariales</taxon>
        <taxon>Lasiosphaeriaceae</taxon>
        <taxon>Immersiella</taxon>
    </lineage>
</organism>